<dbReference type="OrthoDB" id="10391738at2759"/>
<dbReference type="EMBL" id="FN653038">
    <property type="protein sequence ID" value="CBY24166.1"/>
    <property type="molecule type" value="Genomic_DNA"/>
</dbReference>
<keyword evidence="2" id="KW-1185">Reference proteome</keyword>
<dbReference type="AlphaFoldDB" id="E4XDD1"/>
<dbReference type="InParanoid" id="E4XDD1"/>
<proteinExistence type="predicted"/>
<evidence type="ECO:0008006" key="3">
    <source>
        <dbReference type="Google" id="ProtNLM"/>
    </source>
</evidence>
<gene>
    <name evidence="1" type="ORF">GSOID_T00008172001</name>
</gene>
<evidence type="ECO:0000313" key="1">
    <source>
        <dbReference type="EMBL" id="CBY24166.1"/>
    </source>
</evidence>
<protein>
    <recommendedName>
        <fullName evidence="3">EF-hand domain-containing protein</fullName>
    </recommendedName>
</protein>
<name>E4XDD1_OIKDI</name>
<accession>E4XDD1</accession>
<evidence type="ECO:0000313" key="2">
    <source>
        <dbReference type="Proteomes" id="UP000001307"/>
    </source>
</evidence>
<dbReference type="Proteomes" id="UP000001307">
    <property type="component" value="Unassembled WGS sequence"/>
</dbReference>
<sequence length="208" mass="24150">MKLGFSLLAVGNAQPPTPNQIFEKAYVEVVDYVSENWGTFQAFVDSLDDSNFEPVWDFCHDKLELDDDVGLDHDSFIGCGKAFGVIFGDAHISFPFWETFFDVLWKKADWDQSGEVIWREWRYAEAVFAGVYSKVTFDRNDGNNDQVMDSKELNSFGGSDFADRKVEREAIYDIWKQSQLDGDEENGDMREMSLFWMNFWNLLVNEFE</sequence>
<organism evidence="1">
    <name type="scientific">Oikopleura dioica</name>
    <name type="common">Tunicate</name>
    <dbReference type="NCBI Taxonomy" id="34765"/>
    <lineage>
        <taxon>Eukaryota</taxon>
        <taxon>Metazoa</taxon>
        <taxon>Chordata</taxon>
        <taxon>Tunicata</taxon>
        <taxon>Appendicularia</taxon>
        <taxon>Copelata</taxon>
        <taxon>Oikopleuridae</taxon>
        <taxon>Oikopleura</taxon>
    </lineage>
</organism>
<reference evidence="1" key="1">
    <citation type="journal article" date="2010" name="Science">
        <title>Plasticity of animal genome architecture unmasked by rapid evolution of a pelagic tunicate.</title>
        <authorList>
            <person name="Denoeud F."/>
            <person name="Henriet S."/>
            <person name="Mungpakdee S."/>
            <person name="Aury J.M."/>
            <person name="Da Silva C."/>
            <person name="Brinkmann H."/>
            <person name="Mikhaleva J."/>
            <person name="Olsen L.C."/>
            <person name="Jubin C."/>
            <person name="Canestro C."/>
            <person name="Bouquet J.M."/>
            <person name="Danks G."/>
            <person name="Poulain J."/>
            <person name="Campsteijn C."/>
            <person name="Adamski M."/>
            <person name="Cross I."/>
            <person name="Yadetie F."/>
            <person name="Muffato M."/>
            <person name="Louis A."/>
            <person name="Butcher S."/>
            <person name="Tsagkogeorga G."/>
            <person name="Konrad A."/>
            <person name="Singh S."/>
            <person name="Jensen M.F."/>
            <person name="Cong E.H."/>
            <person name="Eikeseth-Otteraa H."/>
            <person name="Noel B."/>
            <person name="Anthouard V."/>
            <person name="Porcel B.M."/>
            <person name="Kachouri-Lafond R."/>
            <person name="Nishino A."/>
            <person name="Ugolini M."/>
            <person name="Chourrout P."/>
            <person name="Nishida H."/>
            <person name="Aasland R."/>
            <person name="Huzurbazar S."/>
            <person name="Westhof E."/>
            <person name="Delsuc F."/>
            <person name="Lehrach H."/>
            <person name="Reinhardt R."/>
            <person name="Weissenbach J."/>
            <person name="Roy S.W."/>
            <person name="Artiguenave F."/>
            <person name="Postlethwait J.H."/>
            <person name="Manak J.R."/>
            <person name="Thompson E.M."/>
            <person name="Jaillon O."/>
            <person name="Du Pasquier L."/>
            <person name="Boudinot P."/>
            <person name="Liberles D.A."/>
            <person name="Volff J.N."/>
            <person name="Philippe H."/>
            <person name="Lenhard B."/>
            <person name="Roest Crollius H."/>
            <person name="Wincker P."/>
            <person name="Chourrout D."/>
        </authorList>
    </citation>
    <scope>NUCLEOTIDE SEQUENCE [LARGE SCALE GENOMIC DNA]</scope>
</reference>